<sequence>MDLPLMAAKAYKYKAELLVKDYLLADSYVPYASVLGGILMCKLAYDFTRFISSFYFKHYASLSKVQKIEWNNRGMSTGHAIFITVMSSYLVFFSGLFSDQQDAPVTFRSSSLSNFTLGVSVGYFITDLAMILWLYPSLGGMEYVVHHILSLISVMYAMLSEEGQLYTYMSLISETTTPGINLRWFLDVAGMKRSKAYLFNGVAMFVTWLVARIILFMYLFYQIFLHYDQIKQMDTFGHLLVSVAPAILFVMNMIWLSKILRAHCTLPKESFYYAVAAPKNSVVVKCLLFKRMDGNVGAGAILGSFQMQNVEVVSLQDYSISASVTLGEPHTGE</sequence>
<evidence type="ECO:0000256" key="6">
    <source>
        <dbReference type="SAM" id="Phobius"/>
    </source>
</evidence>
<organism evidence="8 9">
    <name type="scientific">Zizania palustris</name>
    <name type="common">Northern wild rice</name>
    <dbReference type="NCBI Taxonomy" id="103762"/>
    <lineage>
        <taxon>Eukaryota</taxon>
        <taxon>Viridiplantae</taxon>
        <taxon>Streptophyta</taxon>
        <taxon>Embryophyta</taxon>
        <taxon>Tracheophyta</taxon>
        <taxon>Spermatophyta</taxon>
        <taxon>Magnoliopsida</taxon>
        <taxon>Liliopsida</taxon>
        <taxon>Poales</taxon>
        <taxon>Poaceae</taxon>
        <taxon>BOP clade</taxon>
        <taxon>Oryzoideae</taxon>
        <taxon>Oryzeae</taxon>
        <taxon>Zizaniinae</taxon>
        <taxon>Zizania</taxon>
    </lineage>
</organism>
<dbReference type="PANTHER" id="PTHR13439">
    <property type="entry name" value="CT120 PROTEIN"/>
    <property type="match status" value="1"/>
</dbReference>
<dbReference type="PANTHER" id="PTHR13439:SF48">
    <property type="entry name" value="OS05G0511000 PROTEIN"/>
    <property type="match status" value="1"/>
</dbReference>
<keyword evidence="2 5" id="KW-0812">Transmembrane</keyword>
<comment type="subcellular location">
    <subcellularLocation>
        <location evidence="1">Membrane</location>
        <topology evidence="1">Multi-pass membrane protein</topology>
    </subcellularLocation>
</comment>
<feature type="transmembrane region" description="Helical" evidence="6">
    <location>
        <begin position="77"/>
        <end position="97"/>
    </location>
</feature>
<reference evidence="8" key="1">
    <citation type="journal article" date="2021" name="bioRxiv">
        <title>Whole Genome Assembly and Annotation of Northern Wild Rice, Zizania palustris L., Supports a Whole Genome Duplication in the Zizania Genus.</title>
        <authorList>
            <person name="Haas M."/>
            <person name="Kono T."/>
            <person name="Macchietto M."/>
            <person name="Millas R."/>
            <person name="McGilp L."/>
            <person name="Shao M."/>
            <person name="Duquette J."/>
            <person name="Hirsch C.N."/>
            <person name="Kimball J."/>
        </authorList>
    </citation>
    <scope>NUCLEOTIDE SEQUENCE</scope>
    <source>
        <tissue evidence="8">Fresh leaf tissue</tissue>
    </source>
</reference>
<dbReference type="AlphaFoldDB" id="A0A8J5S4B4"/>
<dbReference type="InterPro" id="IPR006634">
    <property type="entry name" value="TLC-dom"/>
</dbReference>
<proteinExistence type="predicted"/>
<dbReference type="PROSITE" id="PS50922">
    <property type="entry name" value="TLC"/>
    <property type="match status" value="1"/>
</dbReference>
<keyword evidence="3 6" id="KW-1133">Transmembrane helix</keyword>
<dbReference type="InterPro" id="IPR050846">
    <property type="entry name" value="TLCD"/>
</dbReference>
<evidence type="ECO:0000259" key="7">
    <source>
        <dbReference type="PROSITE" id="PS50922"/>
    </source>
</evidence>
<keyword evidence="9" id="KW-1185">Reference proteome</keyword>
<feature type="transmembrane region" description="Helical" evidence="6">
    <location>
        <begin position="236"/>
        <end position="256"/>
    </location>
</feature>
<evidence type="ECO:0000256" key="3">
    <source>
        <dbReference type="ARBA" id="ARBA00022989"/>
    </source>
</evidence>
<feature type="domain" description="TLC" evidence="7">
    <location>
        <begin position="65"/>
        <end position="268"/>
    </location>
</feature>
<dbReference type="Pfam" id="PF03798">
    <property type="entry name" value="TRAM_LAG1_CLN8"/>
    <property type="match status" value="1"/>
</dbReference>
<dbReference type="OrthoDB" id="10266980at2759"/>
<name>A0A8J5S4B4_ZIZPA</name>
<dbReference type="EMBL" id="JAAALK010000284">
    <property type="protein sequence ID" value="KAG8068065.1"/>
    <property type="molecule type" value="Genomic_DNA"/>
</dbReference>
<evidence type="ECO:0000256" key="1">
    <source>
        <dbReference type="ARBA" id="ARBA00004141"/>
    </source>
</evidence>
<evidence type="ECO:0000313" key="9">
    <source>
        <dbReference type="Proteomes" id="UP000729402"/>
    </source>
</evidence>
<dbReference type="EMBL" id="JAAALK010000284">
    <property type="protein sequence ID" value="KAG8068066.1"/>
    <property type="molecule type" value="Genomic_DNA"/>
</dbReference>
<gene>
    <name evidence="8" type="ORF">GUJ93_ZPchr0005g15868</name>
</gene>
<reference evidence="8" key="2">
    <citation type="submission" date="2021-02" db="EMBL/GenBank/DDBJ databases">
        <authorList>
            <person name="Kimball J.A."/>
            <person name="Haas M.W."/>
            <person name="Macchietto M."/>
            <person name="Kono T."/>
            <person name="Duquette J."/>
            <person name="Shao M."/>
        </authorList>
    </citation>
    <scope>NUCLEOTIDE SEQUENCE</scope>
    <source>
        <tissue evidence="8">Fresh leaf tissue</tissue>
    </source>
</reference>
<evidence type="ECO:0000313" key="8">
    <source>
        <dbReference type="EMBL" id="KAG8068066.1"/>
    </source>
</evidence>
<dbReference type="GO" id="GO:0055088">
    <property type="term" value="P:lipid homeostasis"/>
    <property type="evidence" value="ECO:0007669"/>
    <property type="project" value="TreeGrafter"/>
</dbReference>
<comment type="caution">
    <text evidence="8">The sequence shown here is derived from an EMBL/GenBank/DDBJ whole genome shotgun (WGS) entry which is preliminary data.</text>
</comment>
<dbReference type="SMART" id="SM00724">
    <property type="entry name" value="TLC"/>
    <property type="match status" value="1"/>
</dbReference>
<evidence type="ECO:0000256" key="2">
    <source>
        <dbReference type="ARBA" id="ARBA00022692"/>
    </source>
</evidence>
<dbReference type="GO" id="GO:0005783">
    <property type="term" value="C:endoplasmic reticulum"/>
    <property type="evidence" value="ECO:0007669"/>
    <property type="project" value="TreeGrafter"/>
</dbReference>
<feature type="transmembrane region" description="Helical" evidence="6">
    <location>
        <begin position="198"/>
        <end position="224"/>
    </location>
</feature>
<evidence type="ECO:0000256" key="4">
    <source>
        <dbReference type="ARBA" id="ARBA00023136"/>
    </source>
</evidence>
<keyword evidence="4 5" id="KW-0472">Membrane</keyword>
<dbReference type="Proteomes" id="UP000729402">
    <property type="component" value="Unassembled WGS sequence"/>
</dbReference>
<feature type="transmembrane region" description="Helical" evidence="6">
    <location>
        <begin position="117"/>
        <end position="136"/>
    </location>
</feature>
<accession>A0A8J5S4B4</accession>
<feature type="transmembrane region" description="Helical" evidence="6">
    <location>
        <begin position="143"/>
        <end position="159"/>
    </location>
</feature>
<dbReference type="GO" id="GO:0016020">
    <property type="term" value="C:membrane"/>
    <property type="evidence" value="ECO:0007669"/>
    <property type="project" value="UniProtKB-SubCell"/>
</dbReference>
<evidence type="ECO:0000256" key="5">
    <source>
        <dbReference type="PROSITE-ProRule" id="PRU00205"/>
    </source>
</evidence>
<protein>
    <recommendedName>
        <fullName evidence="7">TLC domain-containing protein</fullName>
    </recommendedName>
</protein>